<evidence type="ECO:0000259" key="2">
    <source>
        <dbReference type="PROSITE" id="PS50113"/>
    </source>
</evidence>
<dbReference type="InterPro" id="IPR035965">
    <property type="entry name" value="PAS-like_dom_sf"/>
</dbReference>
<dbReference type="RefSeq" id="WP_135484315.1">
    <property type="nucleotide sequence ID" value="NZ_SRMF01000008.1"/>
</dbReference>
<dbReference type="PROSITE" id="PS50887">
    <property type="entry name" value="GGDEF"/>
    <property type="match status" value="1"/>
</dbReference>
<name>A0A4Z0WAU3_9GAMM</name>
<dbReference type="PANTHER" id="PTHR44757:SF2">
    <property type="entry name" value="BIOFILM ARCHITECTURE MAINTENANCE PROTEIN MBAA"/>
    <property type="match status" value="1"/>
</dbReference>
<dbReference type="SMART" id="SM00267">
    <property type="entry name" value="GGDEF"/>
    <property type="match status" value="1"/>
</dbReference>
<feature type="transmembrane region" description="Helical" evidence="1">
    <location>
        <begin position="27"/>
        <end position="44"/>
    </location>
</feature>
<accession>A0A4Z0WAU3</accession>
<gene>
    <name evidence="5" type="ORF">E4656_16000</name>
</gene>
<keyword evidence="1" id="KW-1133">Transmembrane helix</keyword>
<keyword evidence="1" id="KW-0472">Membrane</keyword>
<dbReference type="Proteomes" id="UP000297475">
    <property type="component" value="Unassembled WGS sequence"/>
</dbReference>
<dbReference type="InterPro" id="IPR000160">
    <property type="entry name" value="GGDEF_dom"/>
</dbReference>
<dbReference type="NCBIfam" id="TIGR00254">
    <property type="entry name" value="GGDEF"/>
    <property type="match status" value="1"/>
</dbReference>
<dbReference type="InterPro" id="IPR000014">
    <property type="entry name" value="PAS"/>
</dbReference>
<dbReference type="SMART" id="SM00052">
    <property type="entry name" value="EAL"/>
    <property type="match status" value="1"/>
</dbReference>
<dbReference type="Gene3D" id="3.30.70.270">
    <property type="match status" value="1"/>
</dbReference>
<evidence type="ECO:0000313" key="6">
    <source>
        <dbReference type="Proteomes" id="UP000297475"/>
    </source>
</evidence>
<dbReference type="Pfam" id="PF08447">
    <property type="entry name" value="PAS_3"/>
    <property type="match status" value="1"/>
</dbReference>
<keyword evidence="1" id="KW-0812">Transmembrane</keyword>
<dbReference type="InterPro" id="IPR029787">
    <property type="entry name" value="Nucleotide_cyclase"/>
</dbReference>
<organism evidence="5 6">
    <name type="scientific">Natronospirillum operosum</name>
    <dbReference type="NCBI Taxonomy" id="2759953"/>
    <lineage>
        <taxon>Bacteria</taxon>
        <taxon>Pseudomonadati</taxon>
        <taxon>Pseudomonadota</taxon>
        <taxon>Gammaproteobacteria</taxon>
        <taxon>Oceanospirillales</taxon>
        <taxon>Natronospirillaceae</taxon>
        <taxon>Natronospirillum</taxon>
    </lineage>
</organism>
<dbReference type="Pfam" id="PF00563">
    <property type="entry name" value="EAL"/>
    <property type="match status" value="1"/>
</dbReference>
<dbReference type="CDD" id="cd01949">
    <property type="entry name" value="GGDEF"/>
    <property type="match status" value="1"/>
</dbReference>
<comment type="caution">
    <text evidence="5">The sequence shown here is derived from an EMBL/GenBank/DDBJ whole genome shotgun (WGS) entry which is preliminary data.</text>
</comment>
<dbReference type="InterPro" id="IPR001633">
    <property type="entry name" value="EAL_dom"/>
</dbReference>
<dbReference type="InterPro" id="IPR035919">
    <property type="entry name" value="EAL_sf"/>
</dbReference>
<feature type="transmembrane region" description="Helical" evidence="1">
    <location>
        <begin position="50"/>
        <end position="67"/>
    </location>
</feature>
<dbReference type="AlphaFoldDB" id="A0A4Z0WAU3"/>
<dbReference type="InterPro" id="IPR043128">
    <property type="entry name" value="Rev_trsase/Diguanyl_cyclase"/>
</dbReference>
<evidence type="ECO:0000259" key="4">
    <source>
        <dbReference type="PROSITE" id="PS50887"/>
    </source>
</evidence>
<proteinExistence type="predicted"/>
<dbReference type="SUPFAM" id="SSF55073">
    <property type="entry name" value="Nucleotide cyclase"/>
    <property type="match status" value="1"/>
</dbReference>
<dbReference type="SUPFAM" id="SSF55785">
    <property type="entry name" value="PYP-like sensor domain (PAS domain)"/>
    <property type="match status" value="2"/>
</dbReference>
<evidence type="ECO:0000259" key="3">
    <source>
        <dbReference type="PROSITE" id="PS50883"/>
    </source>
</evidence>
<keyword evidence="6" id="KW-1185">Reference proteome</keyword>
<dbReference type="Pfam" id="PF13426">
    <property type="entry name" value="PAS_9"/>
    <property type="match status" value="1"/>
</dbReference>
<dbReference type="Gene3D" id="3.30.450.20">
    <property type="entry name" value="PAS domain"/>
    <property type="match status" value="2"/>
</dbReference>
<sequence>MKELISDPSASEQLQQTSGPPRVWRRLLPAAVALLLGWLVLLWLNAPATAWAGITLTVLILGTLALWRQQKVLQSLYTAQDRMARQLDQRARQLADNNRQLTTEMRLKDAFTEALRQNDQKLQMAMQASQLAVWDWDIRGRHLHISGPEQGFGQLHNGVMRPLSDYVHPDDFARVRRTVIRHLRGITPRLTLRYRNREEPPRWLEDTGRTIAFDEKQRPQRLLGTRRDITAEVEREQELTLAASLFSDNRDPLLVLDRDFNVSALNPAFAEMLRRSADEWRDRPWVRCSHSRLTHDIVTRLREQGHWEGELLEQRSNGEAFPLHLSFRSVMTGNLVSHYLGFGRDLSQQRQARQTQDKGHYDPLTGLPNRSYFYQQLDYYRRMDRLPEQQVALGLLNIDAFRAINETHGHATGDLLLQDIAARLNQYGAPLLMVARLGGGHFGLLFSHFETSVRLRHLADQIVADIHRPMLLDDQDVLPSVSMGLLMLNPENVHECLNATGIALEQAKHRGGNRVVEAGDLHRSPDARKAESLQALQQILDCLETPLRFRPQVEGTHGELRGIRVSTVLAYAELGEQLADPLYALAQEKQLEERLYRQLLREACACHVRCARSAHKETLLLSFPLNSRLVFNEHLREMTATVLDEFNIPPALLELSFPARVLQHDRTLVMAQLNALHRTGFRLALEDVEAWPVTLSQCLQLPLTRLRMAVGEPGQMQLLAGISQSLNWELCVVRVNSYQDLESIRSLSPSRLEGEQVGHTLDVDDLETFVRHYRPPTEQPRLLH</sequence>
<feature type="domain" description="PAC" evidence="2">
    <location>
        <begin position="188"/>
        <end position="241"/>
    </location>
</feature>
<dbReference type="InterPro" id="IPR013655">
    <property type="entry name" value="PAS_fold_3"/>
</dbReference>
<feature type="domain" description="GGDEF" evidence="4">
    <location>
        <begin position="389"/>
        <end position="520"/>
    </location>
</feature>
<dbReference type="NCBIfam" id="TIGR00229">
    <property type="entry name" value="sensory_box"/>
    <property type="match status" value="1"/>
</dbReference>
<feature type="domain" description="EAL" evidence="3">
    <location>
        <begin position="529"/>
        <end position="774"/>
    </location>
</feature>
<dbReference type="Pfam" id="PF00990">
    <property type="entry name" value="GGDEF"/>
    <property type="match status" value="1"/>
</dbReference>
<evidence type="ECO:0000256" key="1">
    <source>
        <dbReference type="SAM" id="Phobius"/>
    </source>
</evidence>
<reference evidence="5 6" key="1">
    <citation type="submission" date="2019-04" db="EMBL/GenBank/DDBJ databases">
        <title>Natronospirillum operosus gen. nov., sp. nov., a haloalkaliphilic satellite isolated from decaying biomass of laboratory culture of cyanobacterium Geitlerinema sp. and proposal of Natronospirillaceae fam. nov. and Saccharospirillaceae fam. nov.</title>
        <authorList>
            <person name="Kevbrin V."/>
            <person name="Boltyanskaya Y."/>
            <person name="Koziaeva V."/>
            <person name="Grouzdev D.S."/>
            <person name="Park M."/>
            <person name="Cho J."/>
        </authorList>
    </citation>
    <scope>NUCLEOTIDE SEQUENCE [LARGE SCALE GENOMIC DNA]</scope>
    <source>
        <strain evidence="5 6">G-116</strain>
    </source>
</reference>
<dbReference type="SMART" id="SM00086">
    <property type="entry name" value="PAC"/>
    <property type="match status" value="2"/>
</dbReference>
<dbReference type="CDD" id="cd00130">
    <property type="entry name" value="PAS"/>
    <property type="match status" value="2"/>
</dbReference>
<dbReference type="SMART" id="SM00091">
    <property type="entry name" value="PAS"/>
    <property type="match status" value="2"/>
</dbReference>
<evidence type="ECO:0000313" key="5">
    <source>
        <dbReference type="EMBL" id="TGG91531.1"/>
    </source>
</evidence>
<dbReference type="PROSITE" id="PS50883">
    <property type="entry name" value="EAL"/>
    <property type="match status" value="1"/>
</dbReference>
<protein>
    <submittedName>
        <fullName evidence="5">Sensor domain-containing diguanylate cyclase</fullName>
    </submittedName>
</protein>
<dbReference type="Gene3D" id="3.20.20.450">
    <property type="entry name" value="EAL domain"/>
    <property type="match status" value="1"/>
</dbReference>
<dbReference type="EMBL" id="SRMF01000008">
    <property type="protein sequence ID" value="TGG91531.1"/>
    <property type="molecule type" value="Genomic_DNA"/>
</dbReference>
<dbReference type="SUPFAM" id="SSF141868">
    <property type="entry name" value="EAL domain-like"/>
    <property type="match status" value="1"/>
</dbReference>
<dbReference type="InterPro" id="IPR001610">
    <property type="entry name" value="PAC"/>
</dbReference>
<dbReference type="PROSITE" id="PS50113">
    <property type="entry name" value="PAC"/>
    <property type="match status" value="1"/>
</dbReference>
<dbReference type="InterPro" id="IPR052155">
    <property type="entry name" value="Biofilm_reg_signaling"/>
</dbReference>
<dbReference type="OrthoDB" id="9787514at2"/>
<dbReference type="PANTHER" id="PTHR44757">
    <property type="entry name" value="DIGUANYLATE CYCLASE DGCP"/>
    <property type="match status" value="1"/>
</dbReference>
<dbReference type="InterPro" id="IPR000700">
    <property type="entry name" value="PAS-assoc_C"/>
</dbReference>